<dbReference type="RefSeq" id="WP_150087780.1">
    <property type="nucleotide sequence ID" value="NZ_VWSF01000004.1"/>
</dbReference>
<dbReference type="InterPro" id="IPR006869">
    <property type="entry name" value="DUF547"/>
</dbReference>
<gene>
    <name evidence="2" type="ORF">F0145_07960</name>
</gene>
<sequence>MKKLLILVLLIFFAGFYRLYAQSGVTHDAFSRLLKQHVGKNGDVNYKGFIKDSTQLNAYLKQLSANPPQNSWSTNDQLAYWINAYNAYTIQLIIRNYPLKSIKDIGSLIKIPFVNTPWDIKFIRIGKNTYDLNNIEHDILRKKFNEPRIHFAIVCASVSCPKLLNEAYVGARINQQLEAQAKDFINDPTRNKVTPAKAELSSIFSWFKGDFTKKGSLNDFINKYAEVKLRPNAKISYLDYNWNLNE</sequence>
<dbReference type="AlphaFoldDB" id="A0A5M6DNN8"/>
<dbReference type="PANTHER" id="PTHR46361:SF3">
    <property type="entry name" value="ELECTRON CARRIER_ PROTEIN DISULFIDE OXIDOREDUCTASE"/>
    <property type="match status" value="1"/>
</dbReference>
<feature type="domain" description="DUF547" evidence="1">
    <location>
        <begin position="71"/>
        <end position="185"/>
    </location>
</feature>
<proteinExistence type="predicted"/>
<dbReference type="PANTHER" id="PTHR46361">
    <property type="entry name" value="ELECTRON CARRIER/ PROTEIN DISULFIDE OXIDOREDUCTASE"/>
    <property type="match status" value="1"/>
</dbReference>
<dbReference type="Proteomes" id="UP000323426">
    <property type="component" value="Unassembled WGS sequence"/>
</dbReference>
<comment type="caution">
    <text evidence="2">The sequence shown here is derived from an EMBL/GenBank/DDBJ whole genome shotgun (WGS) entry which is preliminary data.</text>
</comment>
<evidence type="ECO:0000313" key="3">
    <source>
        <dbReference type="Proteomes" id="UP000323426"/>
    </source>
</evidence>
<evidence type="ECO:0000259" key="1">
    <source>
        <dbReference type="Pfam" id="PF04784"/>
    </source>
</evidence>
<accession>A0A5M6DNN8</accession>
<evidence type="ECO:0000313" key="2">
    <source>
        <dbReference type="EMBL" id="KAA5547862.1"/>
    </source>
</evidence>
<protein>
    <submittedName>
        <fullName evidence="2">DUF547 domain-containing protein</fullName>
    </submittedName>
</protein>
<organism evidence="2 3">
    <name type="scientific">Adhaeribacter rhizoryzae</name>
    <dbReference type="NCBI Taxonomy" id="2607907"/>
    <lineage>
        <taxon>Bacteria</taxon>
        <taxon>Pseudomonadati</taxon>
        <taxon>Bacteroidota</taxon>
        <taxon>Cytophagia</taxon>
        <taxon>Cytophagales</taxon>
        <taxon>Hymenobacteraceae</taxon>
        <taxon>Adhaeribacter</taxon>
    </lineage>
</organism>
<reference evidence="2 3" key="1">
    <citation type="submission" date="2019-09" db="EMBL/GenBank/DDBJ databases">
        <title>Genome sequence and assembly of Adhaeribacter sp.</title>
        <authorList>
            <person name="Chhetri G."/>
        </authorList>
    </citation>
    <scope>NUCLEOTIDE SEQUENCE [LARGE SCALE GENOMIC DNA]</scope>
    <source>
        <strain evidence="2 3">DK36</strain>
    </source>
</reference>
<dbReference type="EMBL" id="VWSF01000004">
    <property type="protein sequence ID" value="KAA5547862.1"/>
    <property type="molecule type" value="Genomic_DNA"/>
</dbReference>
<dbReference type="Pfam" id="PF04784">
    <property type="entry name" value="DUF547"/>
    <property type="match status" value="1"/>
</dbReference>
<name>A0A5M6DNN8_9BACT</name>
<keyword evidence="3" id="KW-1185">Reference proteome</keyword>